<dbReference type="Pfam" id="PF22776">
    <property type="entry name" value="K_trans_C"/>
    <property type="match status" value="1"/>
</dbReference>
<feature type="transmembrane region" description="Helical" evidence="11">
    <location>
        <begin position="377"/>
        <end position="398"/>
    </location>
</feature>
<evidence type="ECO:0000256" key="10">
    <source>
        <dbReference type="ARBA" id="ARBA00023136"/>
    </source>
</evidence>
<evidence type="ECO:0000256" key="2">
    <source>
        <dbReference type="ARBA" id="ARBA00022448"/>
    </source>
</evidence>
<dbReference type="HAMAP" id="MF_01522">
    <property type="entry name" value="Kup"/>
    <property type="match status" value="1"/>
</dbReference>
<keyword evidence="8 11" id="KW-1133">Transmembrane helix</keyword>
<dbReference type="KEGG" id="byl:A4V09_04715"/>
<dbReference type="InterPro" id="IPR023051">
    <property type="entry name" value="Kup"/>
</dbReference>
<evidence type="ECO:0000313" key="14">
    <source>
        <dbReference type="EMBL" id="ANU75124.1"/>
    </source>
</evidence>
<evidence type="ECO:0000256" key="9">
    <source>
        <dbReference type="ARBA" id="ARBA00023065"/>
    </source>
</evidence>
<feature type="transmembrane region" description="Helical" evidence="11">
    <location>
        <begin position="220"/>
        <end position="239"/>
    </location>
</feature>
<feature type="transmembrane region" description="Helical" evidence="11">
    <location>
        <begin position="405"/>
        <end position="427"/>
    </location>
</feature>
<dbReference type="InterPro" id="IPR053952">
    <property type="entry name" value="K_trans_C"/>
</dbReference>
<dbReference type="PANTHER" id="PTHR30540">
    <property type="entry name" value="OSMOTIC STRESS POTASSIUM TRANSPORTER"/>
    <property type="match status" value="1"/>
</dbReference>
<dbReference type="Proteomes" id="UP000092574">
    <property type="component" value="Chromosome"/>
</dbReference>
<proteinExistence type="inferred from homology"/>
<keyword evidence="7 11" id="KW-0630">Potassium</keyword>
<evidence type="ECO:0000256" key="6">
    <source>
        <dbReference type="ARBA" id="ARBA00022847"/>
    </source>
</evidence>
<evidence type="ECO:0000259" key="13">
    <source>
        <dbReference type="Pfam" id="PF22776"/>
    </source>
</evidence>
<evidence type="ECO:0000256" key="8">
    <source>
        <dbReference type="ARBA" id="ARBA00022989"/>
    </source>
</evidence>
<dbReference type="GO" id="GO:0015079">
    <property type="term" value="F:potassium ion transmembrane transporter activity"/>
    <property type="evidence" value="ECO:0007669"/>
    <property type="project" value="UniProtKB-UniRule"/>
</dbReference>
<organism evidence="14 15">
    <name type="scientific">Blautia pseudococcoides</name>
    <dbReference type="NCBI Taxonomy" id="1796616"/>
    <lineage>
        <taxon>Bacteria</taxon>
        <taxon>Bacillati</taxon>
        <taxon>Bacillota</taxon>
        <taxon>Clostridia</taxon>
        <taxon>Lachnospirales</taxon>
        <taxon>Lachnospiraceae</taxon>
        <taxon>Blautia</taxon>
    </lineage>
</organism>
<dbReference type="GO" id="GO:0015293">
    <property type="term" value="F:symporter activity"/>
    <property type="evidence" value="ECO:0007669"/>
    <property type="project" value="UniProtKB-UniRule"/>
</dbReference>
<dbReference type="OrthoDB" id="9805577at2"/>
<evidence type="ECO:0000313" key="15">
    <source>
        <dbReference type="Proteomes" id="UP000092574"/>
    </source>
</evidence>
<dbReference type="STRING" id="1796616.A4V09_04715"/>
<name>A0A1C7I860_9FIRM</name>
<dbReference type="AlphaFoldDB" id="A0A1C7I860"/>
<keyword evidence="4 11" id="KW-0633">Potassium transport</keyword>
<feature type="transmembrane region" description="Helical" evidence="11">
    <location>
        <begin position="54"/>
        <end position="75"/>
    </location>
</feature>
<keyword evidence="9 11" id="KW-0406">Ion transport</keyword>
<feature type="domain" description="K+ potassium transporter C-terminal" evidence="13">
    <location>
        <begin position="503"/>
        <end position="643"/>
    </location>
</feature>
<feature type="transmembrane region" description="Helical" evidence="11">
    <location>
        <begin position="101"/>
        <end position="129"/>
    </location>
</feature>
<evidence type="ECO:0000256" key="7">
    <source>
        <dbReference type="ARBA" id="ARBA00022958"/>
    </source>
</evidence>
<keyword evidence="15" id="KW-1185">Reference proteome</keyword>
<comment type="function">
    <text evidence="11">Transport of potassium into the cell. Likely operates as a K(+):H(+) symporter.</text>
</comment>
<comment type="similarity">
    <text evidence="11">Belongs to the HAK/KUP transporter (TC 2.A.72) family.</text>
</comment>
<evidence type="ECO:0000256" key="3">
    <source>
        <dbReference type="ARBA" id="ARBA00022475"/>
    </source>
</evidence>
<comment type="subcellular location">
    <subcellularLocation>
        <location evidence="11">Cell membrane</location>
        <topology evidence="11">Multi-pass membrane protein</topology>
    </subcellularLocation>
    <subcellularLocation>
        <location evidence="1">Membrane</location>
        <topology evidence="1">Multi-pass membrane protein</topology>
    </subcellularLocation>
</comment>
<feature type="transmembrane region" description="Helical" evidence="11">
    <location>
        <begin position="433"/>
        <end position="452"/>
    </location>
</feature>
<evidence type="ECO:0000256" key="5">
    <source>
        <dbReference type="ARBA" id="ARBA00022692"/>
    </source>
</evidence>
<feature type="transmembrane region" description="Helical" evidence="11">
    <location>
        <begin position="12"/>
        <end position="34"/>
    </location>
</feature>
<evidence type="ECO:0000259" key="12">
    <source>
        <dbReference type="Pfam" id="PF02705"/>
    </source>
</evidence>
<dbReference type="Pfam" id="PF02705">
    <property type="entry name" value="K_trans"/>
    <property type="match status" value="1"/>
</dbReference>
<keyword evidence="6 11" id="KW-0769">Symport</keyword>
<feature type="transmembrane region" description="Helical" evidence="11">
    <location>
        <begin position="349"/>
        <end position="371"/>
    </location>
</feature>
<keyword evidence="5 11" id="KW-0812">Transmembrane</keyword>
<feature type="transmembrane region" description="Helical" evidence="11">
    <location>
        <begin position="149"/>
        <end position="167"/>
    </location>
</feature>
<protein>
    <recommendedName>
        <fullName evidence="11">Probable potassium transport system protein Kup</fullName>
    </recommendedName>
</protein>
<keyword evidence="10 11" id="KW-0472">Membrane</keyword>
<reference evidence="14" key="1">
    <citation type="submission" date="2017-04" db="EMBL/GenBank/DDBJ databases">
        <title>Complete Genome Sequences of Twelve Strains of a Stable Defined Moderately Diverse Mouse Microbiota 2 (sDMDMm2).</title>
        <authorList>
            <person name="Uchimura Y."/>
            <person name="Wyss M."/>
            <person name="Brugiroux S."/>
            <person name="Limenitakis J.P."/>
            <person name="Stecher B."/>
            <person name="McCoy K.D."/>
            <person name="Macpherson A.J."/>
        </authorList>
    </citation>
    <scope>NUCLEOTIDE SEQUENCE</scope>
    <source>
        <strain evidence="14">YL58</strain>
    </source>
</reference>
<dbReference type="RefSeq" id="WP_065541339.1">
    <property type="nucleotide sequence ID" value="NZ_CP015405.2"/>
</dbReference>
<dbReference type="GO" id="GO:0005886">
    <property type="term" value="C:plasma membrane"/>
    <property type="evidence" value="ECO:0007669"/>
    <property type="project" value="UniProtKB-SubCell"/>
</dbReference>
<feature type="domain" description="K+ potassium transporter integral membrane" evidence="12">
    <location>
        <begin position="17"/>
        <end position="463"/>
    </location>
</feature>
<sequence length="663" mass="73622">MKEALRETEIPFSAGAVLISVGVVYGDIGTSPMYVMKSIIAGNGGIAQTGENVIYGALSLVIWTIILLTTVKYVLIAMRADNHNEGGIFALFSLVKKCGKWLVFPAMIGGAALLADGILTPAVTVTTAIEGLRSIPGVYTVLGNDQDKIVVITLVIISGLFLVQKAGTSSIGKAFGPVMTLWFLFLAAAGCFHILGNPGIIQALNPLWAIRILISPDNRMGFMILGSVFLATTGAEALYSDMGHVGRQNIYASWPFVKICLILNYLGQGAWLLSNRSSKSLADMPDMNPFFEMLPEEIRPAGVVLGTIAAIIASQALVTGSFTLVSEASRLDLMPHMQIVYPSMIKGQIFIPLVNLVLWISCSLLVLYFRTSAHMEAAYGLAITLTMLMTTLLLFIYLNKIRRKYWLSWLFLVFFGGLEGTFFLSSLSKFQRGGYVALFIAAVLFGIMVVWYRGTAIENSQAVYLKVRDFVGQMGRLKEDTSIPVQTDNLVYITKETRVEELDRDILYSVLDRPKRARAYWFINIQVTDQPYTREYTVENFGTDYIFKIQLRLGFKVDQRINVYLRQIVEELIDSDELPSQEPKYSIYGSGEVGSFQFCLIRKLLIPESDITPAGRAAVSLKYAIRRVAGSSARWYGLENSALILEYVPLFIKMKNLRPLRRV</sequence>
<comment type="catalytic activity">
    <reaction evidence="11">
        <text>K(+)(in) + H(+)(in) = K(+)(out) + H(+)(out)</text>
        <dbReference type="Rhea" id="RHEA:28490"/>
        <dbReference type="ChEBI" id="CHEBI:15378"/>
        <dbReference type="ChEBI" id="CHEBI:29103"/>
    </reaction>
</comment>
<keyword evidence="3 11" id="KW-1003">Cell membrane</keyword>
<gene>
    <name evidence="11" type="primary">kup</name>
    <name evidence="14" type="ORF">A4V09_04715</name>
</gene>
<evidence type="ECO:0000256" key="1">
    <source>
        <dbReference type="ARBA" id="ARBA00004141"/>
    </source>
</evidence>
<dbReference type="EMBL" id="CP015405">
    <property type="protein sequence ID" value="ANU75124.1"/>
    <property type="molecule type" value="Genomic_DNA"/>
</dbReference>
<keyword evidence="2 11" id="KW-0813">Transport</keyword>
<feature type="transmembrane region" description="Helical" evidence="11">
    <location>
        <begin position="303"/>
        <end position="328"/>
    </location>
</feature>
<evidence type="ECO:0000256" key="4">
    <source>
        <dbReference type="ARBA" id="ARBA00022538"/>
    </source>
</evidence>
<accession>A0A1C7I860</accession>
<evidence type="ECO:0000256" key="11">
    <source>
        <dbReference type="HAMAP-Rule" id="MF_01522"/>
    </source>
</evidence>
<feature type="transmembrane region" description="Helical" evidence="11">
    <location>
        <begin position="251"/>
        <end position="273"/>
    </location>
</feature>
<dbReference type="InterPro" id="IPR053951">
    <property type="entry name" value="K_trans_N"/>
</dbReference>
<dbReference type="InterPro" id="IPR003855">
    <property type="entry name" value="K+_transporter"/>
</dbReference>
<dbReference type="PANTHER" id="PTHR30540:SF83">
    <property type="entry name" value="K+ POTASSIUM TRANSPORTER"/>
    <property type="match status" value="1"/>
</dbReference>
<feature type="transmembrane region" description="Helical" evidence="11">
    <location>
        <begin position="179"/>
        <end position="200"/>
    </location>
</feature>